<reference evidence="1" key="2">
    <citation type="journal article" date="2015" name="Fish Shellfish Immunol.">
        <title>Early steps in the European eel (Anguilla anguilla)-Vibrio vulnificus interaction in the gills: Role of the RtxA13 toxin.</title>
        <authorList>
            <person name="Callol A."/>
            <person name="Pajuelo D."/>
            <person name="Ebbesson L."/>
            <person name="Teles M."/>
            <person name="MacKenzie S."/>
            <person name="Amaro C."/>
        </authorList>
    </citation>
    <scope>NUCLEOTIDE SEQUENCE</scope>
</reference>
<evidence type="ECO:0000313" key="1">
    <source>
        <dbReference type="EMBL" id="JAH51253.1"/>
    </source>
</evidence>
<name>A0A0E9TEX0_ANGAN</name>
<sequence length="23" mass="2606">MAQMLSLPLCKLLFTNANNNIKK</sequence>
<dbReference type="AlphaFoldDB" id="A0A0E9TEX0"/>
<accession>A0A0E9TEX0</accession>
<protein>
    <submittedName>
        <fullName evidence="1">Uncharacterized protein</fullName>
    </submittedName>
</protein>
<dbReference type="EMBL" id="GBXM01057324">
    <property type="protein sequence ID" value="JAH51253.1"/>
    <property type="molecule type" value="Transcribed_RNA"/>
</dbReference>
<organism evidence="1">
    <name type="scientific">Anguilla anguilla</name>
    <name type="common">European freshwater eel</name>
    <name type="synonym">Muraena anguilla</name>
    <dbReference type="NCBI Taxonomy" id="7936"/>
    <lineage>
        <taxon>Eukaryota</taxon>
        <taxon>Metazoa</taxon>
        <taxon>Chordata</taxon>
        <taxon>Craniata</taxon>
        <taxon>Vertebrata</taxon>
        <taxon>Euteleostomi</taxon>
        <taxon>Actinopterygii</taxon>
        <taxon>Neopterygii</taxon>
        <taxon>Teleostei</taxon>
        <taxon>Anguilliformes</taxon>
        <taxon>Anguillidae</taxon>
        <taxon>Anguilla</taxon>
    </lineage>
</organism>
<proteinExistence type="predicted"/>
<reference evidence="1" key="1">
    <citation type="submission" date="2014-11" db="EMBL/GenBank/DDBJ databases">
        <authorList>
            <person name="Amaro Gonzalez C."/>
        </authorList>
    </citation>
    <scope>NUCLEOTIDE SEQUENCE</scope>
</reference>